<organism evidence="1">
    <name type="scientific">marine sediment metagenome</name>
    <dbReference type="NCBI Taxonomy" id="412755"/>
    <lineage>
        <taxon>unclassified sequences</taxon>
        <taxon>metagenomes</taxon>
        <taxon>ecological metagenomes</taxon>
    </lineage>
</organism>
<accession>X1M2L4</accession>
<protein>
    <submittedName>
        <fullName evidence="1">Uncharacterized protein</fullName>
    </submittedName>
</protein>
<comment type="caution">
    <text evidence="1">The sequence shown here is derived from an EMBL/GenBank/DDBJ whole genome shotgun (WGS) entry which is preliminary data.</text>
</comment>
<proteinExistence type="predicted"/>
<reference evidence="1" key="1">
    <citation type="journal article" date="2014" name="Front. Microbiol.">
        <title>High frequency of phylogenetically diverse reductive dehalogenase-homologous genes in deep subseafloor sedimentary metagenomes.</title>
        <authorList>
            <person name="Kawai M."/>
            <person name="Futagami T."/>
            <person name="Toyoda A."/>
            <person name="Takaki Y."/>
            <person name="Nishi S."/>
            <person name="Hori S."/>
            <person name="Arai W."/>
            <person name="Tsubouchi T."/>
            <person name="Morono Y."/>
            <person name="Uchiyama I."/>
            <person name="Ito T."/>
            <person name="Fujiyama A."/>
            <person name="Inagaki F."/>
            <person name="Takami H."/>
        </authorList>
    </citation>
    <scope>NUCLEOTIDE SEQUENCE</scope>
    <source>
        <strain evidence="1">Expedition CK06-06</strain>
    </source>
</reference>
<dbReference type="AlphaFoldDB" id="X1M2L4"/>
<name>X1M2L4_9ZZZZ</name>
<gene>
    <name evidence="1" type="ORF">S06H3_02205</name>
</gene>
<evidence type="ECO:0000313" key="1">
    <source>
        <dbReference type="EMBL" id="GAI00624.1"/>
    </source>
</evidence>
<sequence>MMSLKLAARLVVPEPTKIVDLQENDTAIHFLDLSAIVPEETKAIIMSVTRISGAGMFNVYPSSGTDLVLLASSIISTITI</sequence>
<feature type="non-terminal residue" evidence="1">
    <location>
        <position position="80"/>
    </location>
</feature>
<dbReference type="EMBL" id="BARV01000621">
    <property type="protein sequence ID" value="GAI00624.1"/>
    <property type="molecule type" value="Genomic_DNA"/>
</dbReference>